<reference evidence="2 3" key="1">
    <citation type="journal article" date="2012" name="J. Bacteriol.">
        <title>Complete genome sequence of strain 1860, a crenarchaeon of the genus pyrobaculum able to grow with various electron acceptors.</title>
        <authorList>
            <person name="Mardanov A.V."/>
            <person name="Gumerov V.M."/>
            <person name="Slobodkina G.B."/>
            <person name="Beletsky A.V."/>
            <person name="Bonch-Osmolovskaya E.A."/>
            <person name="Ravin N.V."/>
            <person name="Skryabin K.G."/>
        </authorList>
    </citation>
    <scope>NUCLEOTIDE SEQUENCE [LARGE SCALE GENOMIC DNA]</scope>
    <source>
        <strain evidence="2 3">1860</strain>
    </source>
</reference>
<keyword evidence="1" id="KW-1133">Transmembrane helix</keyword>
<gene>
    <name evidence="2" type="ORF">P186_0533</name>
</gene>
<dbReference type="BioCyc" id="PSP1104324:GJSN-523-MONOMER"/>
<dbReference type="Proteomes" id="UP000005867">
    <property type="component" value="Chromosome"/>
</dbReference>
<feature type="transmembrane region" description="Helical" evidence="1">
    <location>
        <begin position="123"/>
        <end position="150"/>
    </location>
</feature>
<organism evidence="2 3">
    <name type="scientific">Pyrobaculum ferrireducens</name>
    <dbReference type="NCBI Taxonomy" id="1104324"/>
    <lineage>
        <taxon>Archaea</taxon>
        <taxon>Thermoproteota</taxon>
        <taxon>Thermoprotei</taxon>
        <taxon>Thermoproteales</taxon>
        <taxon>Thermoproteaceae</taxon>
        <taxon>Pyrobaculum</taxon>
    </lineage>
</organism>
<accession>G7VH82</accession>
<evidence type="ECO:0000256" key="1">
    <source>
        <dbReference type="SAM" id="Phobius"/>
    </source>
</evidence>
<sequence>MVYQKIAPIYFLSFVGRFFSAFVFMSALFAAGADSARLLFFSVAYSLASFAVFITARFRLVRLYYPLLFPLLFIDIPEVRLFAVTYITGLLGAHISSVLPTLVEKEALGRVNSNRSIIGAAGDLAGIAAALFIPALWLYPAAALFLLAFLLPRPQKAAGWRWTFSRARLIYANALLLGVAFGLTPALLAKWASGDAFLLAFIYTAPSFSSLAGGLFTRVLLKPGRELALAVLSNVAMAFATGLLGFVRDPAAAWALALARWLFMMSFGVSLATFIQTRWRGDLMAIFTTDGFMTEVGRLAGAFLVYPVVSLSVEGAFAAAAVVMTAAALALTPYFKLEVGKDN</sequence>
<protein>
    <recommendedName>
        <fullName evidence="4">Major facilitator superfamily MFS_1</fullName>
    </recommendedName>
</protein>
<name>G7VH82_9CREN</name>
<feature type="transmembrane region" description="Helical" evidence="1">
    <location>
        <begin position="170"/>
        <end position="191"/>
    </location>
</feature>
<feature type="transmembrane region" description="Helical" evidence="1">
    <location>
        <begin position="38"/>
        <end position="60"/>
    </location>
</feature>
<dbReference type="HOGENOM" id="CLU_808026_0_0_2"/>
<feature type="transmembrane region" description="Helical" evidence="1">
    <location>
        <begin position="253"/>
        <end position="275"/>
    </location>
</feature>
<evidence type="ECO:0008006" key="4">
    <source>
        <dbReference type="Google" id="ProtNLM"/>
    </source>
</evidence>
<dbReference type="AlphaFoldDB" id="G7VH82"/>
<keyword evidence="3" id="KW-1185">Reference proteome</keyword>
<feature type="transmembrane region" description="Helical" evidence="1">
    <location>
        <begin position="81"/>
        <end position="103"/>
    </location>
</feature>
<evidence type="ECO:0000313" key="2">
    <source>
        <dbReference type="EMBL" id="AET31985.1"/>
    </source>
</evidence>
<dbReference type="eggNOG" id="arCOG11747">
    <property type="taxonomic scope" value="Archaea"/>
</dbReference>
<evidence type="ECO:0000313" key="3">
    <source>
        <dbReference type="Proteomes" id="UP000005867"/>
    </source>
</evidence>
<keyword evidence="1" id="KW-0472">Membrane</keyword>
<dbReference type="KEGG" id="pyr:P186_0533"/>
<keyword evidence="1" id="KW-0812">Transmembrane</keyword>
<feature type="transmembrane region" description="Helical" evidence="1">
    <location>
        <begin position="197"/>
        <end position="220"/>
    </location>
</feature>
<proteinExistence type="predicted"/>
<feature type="transmembrane region" description="Helical" evidence="1">
    <location>
        <begin position="9"/>
        <end position="32"/>
    </location>
</feature>
<feature type="transmembrane region" description="Helical" evidence="1">
    <location>
        <begin position="227"/>
        <end position="247"/>
    </location>
</feature>
<dbReference type="EMBL" id="CP003098">
    <property type="protein sequence ID" value="AET31985.1"/>
    <property type="molecule type" value="Genomic_DNA"/>
</dbReference>